<dbReference type="GO" id="GO:0005524">
    <property type="term" value="F:ATP binding"/>
    <property type="evidence" value="ECO:0007669"/>
    <property type="project" value="UniProtKB-KW"/>
</dbReference>
<comment type="caution">
    <text evidence="5">The sequence shown here is derived from an EMBL/GenBank/DDBJ whole genome shotgun (WGS) entry which is preliminary data.</text>
</comment>
<feature type="domain" description="ABC transporter" evidence="4">
    <location>
        <begin position="16"/>
        <end position="264"/>
    </location>
</feature>
<dbReference type="PROSITE" id="PS00211">
    <property type="entry name" value="ABC_TRANSPORTER_1"/>
    <property type="match status" value="1"/>
</dbReference>
<keyword evidence="2" id="KW-0547">Nucleotide-binding</keyword>
<dbReference type="RefSeq" id="WP_150434028.1">
    <property type="nucleotide sequence ID" value="NZ_VYKJ01000002.1"/>
</dbReference>
<dbReference type="SMART" id="SM00382">
    <property type="entry name" value="AAA"/>
    <property type="match status" value="1"/>
</dbReference>
<dbReference type="CDD" id="cd03257">
    <property type="entry name" value="ABC_NikE_OppD_transporters"/>
    <property type="match status" value="1"/>
</dbReference>
<evidence type="ECO:0000259" key="4">
    <source>
        <dbReference type="PROSITE" id="PS50893"/>
    </source>
</evidence>
<evidence type="ECO:0000313" key="5">
    <source>
        <dbReference type="EMBL" id="KAA9001790.1"/>
    </source>
</evidence>
<dbReference type="GO" id="GO:0016887">
    <property type="term" value="F:ATP hydrolysis activity"/>
    <property type="evidence" value="ECO:0007669"/>
    <property type="project" value="InterPro"/>
</dbReference>
<evidence type="ECO:0000256" key="2">
    <source>
        <dbReference type="ARBA" id="ARBA00022741"/>
    </source>
</evidence>
<dbReference type="SUPFAM" id="SSF52540">
    <property type="entry name" value="P-loop containing nucleoside triphosphate hydrolases"/>
    <property type="match status" value="1"/>
</dbReference>
<name>A0A5J5G445_9GAMM</name>
<dbReference type="Gene3D" id="3.40.50.300">
    <property type="entry name" value="P-loop containing nucleotide triphosphate hydrolases"/>
    <property type="match status" value="1"/>
</dbReference>
<proteinExistence type="predicted"/>
<dbReference type="GO" id="GO:0055085">
    <property type="term" value="P:transmembrane transport"/>
    <property type="evidence" value="ECO:0007669"/>
    <property type="project" value="UniProtKB-ARBA"/>
</dbReference>
<keyword evidence="1" id="KW-0813">Transport</keyword>
<keyword evidence="6" id="KW-1185">Reference proteome</keyword>
<evidence type="ECO:0000313" key="6">
    <source>
        <dbReference type="Proteomes" id="UP000335415"/>
    </source>
</evidence>
<protein>
    <submittedName>
        <fullName evidence="5">ABC transporter ATP-binding protein</fullName>
    </submittedName>
</protein>
<evidence type="ECO:0000256" key="1">
    <source>
        <dbReference type="ARBA" id="ARBA00022448"/>
    </source>
</evidence>
<organism evidence="5 6">
    <name type="scientific">Affinibrenneria salicis</name>
    <dbReference type="NCBI Taxonomy" id="2590031"/>
    <lineage>
        <taxon>Bacteria</taxon>
        <taxon>Pseudomonadati</taxon>
        <taxon>Pseudomonadota</taxon>
        <taxon>Gammaproteobacteria</taxon>
        <taxon>Enterobacterales</taxon>
        <taxon>Pectobacteriaceae</taxon>
        <taxon>Affinibrenneria</taxon>
    </lineage>
</organism>
<sequence length="278" mass="30115">MNTLHALPAAPATPFLRLDNVSRRFHLPARHIWQKGHVHHALTNVSLDLHAGEQVGLVGASGSGKSTLLKALLALEPLDGGRILCQGRHILPASTAALRWYRRLVQYIPQDPASSLAPGMTVGQLIAEPLHRLAFAGDVQSAVRDALEQVELAPTLLQRQTAELSGGQAQRVAIARAIALRPDWLLADEPVSGLDLPLRQQVIQLLSTLSATKKMGLLLVSHDISVVARLCRRTLVMHDGKIVEDRATHELLTQPAHPQTRALIAAIPDISAYCAEEP</sequence>
<dbReference type="PROSITE" id="PS50893">
    <property type="entry name" value="ABC_TRANSPORTER_2"/>
    <property type="match status" value="1"/>
</dbReference>
<dbReference type="InterPro" id="IPR003593">
    <property type="entry name" value="AAA+_ATPase"/>
</dbReference>
<dbReference type="InterPro" id="IPR050319">
    <property type="entry name" value="ABC_transp_ATP-bind"/>
</dbReference>
<dbReference type="InterPro" id="IPR017871">
    <property type="entry name" value="ABC_transporter-like_CS"/>
</dbReference>
<dbReference type="InterPro" id="IPR003439">
    <property type="entry name" value="ABC_transporter-like_ATP-bd"/>
</dbReference>
<dbReference type="OrthoDB" id="8481147at2"/>
<dbReference type="EMBL" id="VYKJ01000002">
    <property type="protein sequence ID" value="KAA9001790.1"/>
    <property type="molecule type" value="Genomic_DNA"/>
</dbReference>
<dbReference type="InterPro" id="IPR027417">
    <property type="entry name" value="P-loop_NTPase"/>
</dbReference>
<accession>A0A5J5G445</accession>
<dbReference type="Proteomes" id="UP000335415">
    <property type="component" value="Unassembled WGS sequence"/>
</dbReference>
<evidence type="ECO:0000256" key="3">
    <source>
        <dbReference type="ARBA" id="ARBA00022840"/>
    </source>
</evidence>
<keyword evidence="3 5" id="KW-0067">ATP-binding</keyword>
<dbReference type="PANTHER" id="PTHR43776">
    <property type="entry name" value="TRANSPORT ATP-BINDING PROTEIN"/>
    <property type="match status" value="1"/>
</dbReference>
<dbReference type="Pfam" id="PF00005">
    <property type="entry name" value="ABC_tran"/>
    <property type="match status" value="1"/>
</dbReference>
<dbReference type="AlphaFoldDB" id="A0A5J5G445"/>
<reference evidence="5 6" key="1">
    <citation type="submission" date="2019-09" db="EMBL/GenBank/DDBJ databases">
        <authorList>
            <person name="Li Y."/>
        </authorList>
    </citation>
    <scope>NUCLEOTIDE SEQUENCE [LARGE SCALE GENOMIC DNA]</scope>
    <source>
        <strain evidence="5 6">L3-3HA</strain>
    </source>
</reference>
<gene>
    <name evidence="5" type="ORF">FJU30_05730</name>
</gene>